<accession>A0A6H0XP64</accession>
<evidence type="ECO:0000313" key="2">
    <source>
        <dbReference type="EMBL" id="QIW96551.1"/>
    </source>
</evidence>
<dbReference type="Proteomes" id="UP000503462">
    <property type="component" value="Chromosome 1"/>
</dbReference>
<proteinExistence type="predicted"/>
<organism evidence="2 3">
    <name type="scientific">Peltaster fructicola</name>
    <dbReference type="NCBI Taxonomy" id="286661"/>
    <lineage>
        <taxon>Eukaryota</taxon>
        <taxon>Fungi</taxon>
        <taxon>Dikarya</taxon>
        <taxon>Ascomycota</taxon>
        <taxon>Pezizomycotina</taxon>
        <taxon>Dothideomycetes</taxon>
        <taxon>Dothideomycetes incertae sedis</taxon>
        <taxon>Peltaster</taxon>
    </lineage>
</organism>
<dbReference type="PANTHER" id="PTHR43194">
    <property type="entry name" value="HYDROLASE ALPHA/BETA FOLD FAMILY"/>
    <property type="match status" value="1"/>
</dbReference>
<dbReference type="EMBL" id="CP051139">
    <property type="protein sequence ID" value="QIW96551.1"/>
    <property type="molecule type" value="Genomic_DNA"/>
</dbReference>
<dbReference type="PANTHER" id="PTHR43194:SF5">
    <property type="entry name" value="PIMELOYL-[ACYL-CARRIER PROTEIN] METHYL ESTER ESTERASE"/>
    <property type="match status" value="1"/>
</dbReference>
<dbReference type="OrthoDB" id="94039at2759"/>
<name>A0A6H0XP64_9PEZI</name>
<dbReference type="Pfam" id="PF12697">
    <property type="entry name" value="Abhydrolase_6"/>
    <property type="match status" value="1"/>
</dbReference>
<protein>
    <recommendedName>
        <fullName evidence="1">AB hydrolase-1 domain-containing protein</fullName>
    </recommendedName>
</protein>
<dbReference type="InterPro" id="IPR050228">
    <property type="entry name" value="Carboxylesterase_BioH"/>
</dbReference>
<dbReference type="SUPFAM" id="SSF53474">
    <property type="entry name" value="alpha/beta-Hydrolases"/>
    <property type="match status" value="2"/>
</dbReference>
<feature type="domain" description="AB hydrolase-1" evidence="1">
    <location>
        <begin position="56"/>
        <end position="373"/>
    </location>
</feature>
<dbReference type="AlphaFoldDB" id="A0A6H0XP64"/>
<evidence type="ECO:0000313" key="3">
    <source>
        <dbReference type="Proteomes" id="UP000503462"/>
    </source>
</evidence>
<reference evidence="2 3" key="1">
    <citation type="journal article" date="2016" name="Sci. Rep.">
        <title>Peltaster fructicola genome reveals evolution from an invasive phytopathogen to an ectophytic parasite.</title>
        <authorList>
            <person name="Xu C."/>
            <person name="Chen H."/>
            <person name="Gleason M.L."/>
            <person name="Xu J.R."/>
            <person name="Liu H."/>
            <person name="Zhang R."/>
            <person name="Sun G."/>
        </authorList>
    </citation>
    <scope>NUCLEOTIDE SEQUENCE [LARGE SCALE GENOMIC DNA]</scope>
    <source>
        <strain evidence="2 3">LNHT1506</strain>
    </source>
</reference>
<dbReference type="Gene3D" id="3.40.50.1820">
    <property type="entry name" value="alpha/beta hydrolase"/>
    <property type="match status" value="1"/>
</dbReference>
<evidence type="ECO:0000259" key="1">
    <source>
        <dbReference type="Pfam" id="PF12697"/>
    </source>
</evidence>
<gene>
    <name evidence="2" type="ORF">AMS68_002069</name>
</gene>
<dbReference type="InterPro" id="IPR029058">
    <property type="entry name" value="AB_hydrolase_fold"/>
</dbReference>
<dbReference type="InterPro" id="IPR000073">
    <property type="entry name" value="AB_hydrolase_1"/>
</dbReference>
<keyword evidence="3" id="KW-1185">Reference proteome</keyword>
<sequence length="426" mass="48088">MQPDKFIVETYTLPCQHIRGYYRSTATSQEEELLLEVKKYVPKGNPEPRAGDVTIIAAHCAGMFKELYEPLFNQLISLSESPSSKFRIRAIWIADLATHGASAALNEGKLGVDLSWDDHARDLLHMTNVFRQDMIRPIVGFGHSAGGTMITRLAAMHPRLFASLLLIEPAISKEYSPAMNYAPTYFMSYRKDVWPSLEDAFKETSKIGAQRYWDAEVLHRWHDYGFRHLPTLQHPSKADGVTLATTKHHGARAYARAVHPEPGKPLLSIEVNHRTHPDVSNEDIAKLKQPAYAPTAIAAFRDLPYLLPSALFVYGEIVSTAASRLDNRECMLPLVGSSMGGSGGMTANKVKEVVLDKSGHFVPFEKPQAVAEVCNEWLQQQLPIWCEEERLNAQEWDRRGDARDKATLDQEWMWWAKETYAKKSKI</sequence>